<dbReference type="EMBL" id="WNKS01000001">
    <property type="protein sequence ID" value="MTV29374.1"/>
    <property type="molecule type" value="Genomic_DNA"/>
</dbReference>
<feature type="transmembrane region" description="Helical" evidence="1">
    <location>
        <begin position="117"/>
        <end position="139"/>
    </location>
</feature>
<reference evidence="2 3" key="1">
    <citation type="submission" date="2019-11" db="EMBL/GenBank/DDBJ databases">
        <title>Whole-genome sequence of a Rhodoblastus acidophilus DSM 142.</title>
        <authorList>
            <person name="Kyndt J.A."/>
            <person name="Meyer T.E."/>
        </authorList>
    </citation>
    <scope>NUCLEOTIDE SEQUENCE [LARGE SCALE GENOMIC DNA]</scope>
    <source>
        <strain evidence="2 3">DSM 142</strain>
    </source>
</reference>
<dbReference type="AlphaFoldDB" id="A0A6N8DKX0"/>
<name>A0A6N8DKX0_RHOAC</name>
<dbReference type="RefSeq" id="WP_155444053.1">
    <property type="nucleotide sequence ID" value="NZ_JAOQNR010000001.1"/>
</dbReference>
<protein>
    <submittedName>
        <fullName evidence="2">DUF1772 domain-containing protein</fullName>
    </submittedName>
</protein>
<dbReference type="InterPro" id="IPR013901">
    <property type="entry name" value="Anthrone_oxy"/>
</dbReference>
<sequence>MLAGLLAFAFAAAFTGAALYIALVEQPARLALDDTSMMREWAPSDRRGFALLGGLALAAAVAALAAFGQASDIRWLVGALIAATSWPYFYFIVVPINNRLLAQAQPQADSRELVRDWGWLEWGLVVIGLAASAVFGWILA</sequence>
<organism evidence="2 3">
    <name type="scientific">Rhodoblastus acidophilus</name>
    <name type="common">Rhodopseudomonas acidophila</name>
    <dbReference type="NCBI Taxonomy" id="1074"/>
    <lineage>
        <taxon>Bacteria</taxon>
        <taxon>Pseudomonadati</taxon>
        <taxon>Pseudomonadota</taxon>
        <taxon>Alphaproteobacteria</taxon>
        <taxon>Hyphomicrobiales</taxon>
        <taxon>Rhodoblastaceae</taxon>
        <taxon>Rhodoblastus</taxon>
    </lineage>
</organism>
<keyword evidence="1" id="KW-1133">Transmembrane helix</keyword>
<keyword evidence="1" id="KW-0812">Transmembrane</keyword>
<gene>
    <name evidence="2" type="ORF">GJ654_00045</name>
</gene>
<dbReference type="Proteomes" id="UP000439113">
    <property type="component" value="Unassembled WGS sequence"/>
</dbReference>
<evidence type="ECO:0000313" key="3">
    <source>
        <dbReference type="Proteomes" id="UP000439113"/>
    </source>
</evidence>
<dbReference type="Pfam" id="PF08592">
    <property type="entry name" value="Anthrone_oxy"/>
    <property type="match status" value="1"/>
</dbReference>
<evidence type="ECO:0000256" key="1">
    <source>
        <dbReference type="SAM" id="Phobius"/>
    </source>
</evidence>
<keyword evidence="1" id="KW-0472">Membrane</keyword>
<evidence type="ECO:0000313" key="2">
    <source>
        <dbReference type="EMBL" id="MTV29374.1"/>
    </source>
</evidence>
<dbReference type="OrthoDB" id="7473921at2"/>
<feature type="transmembrane region" description="Helical" evidence="1">
    <location>
        <begin position="75"/>
        <end position="97"/>
    </location>
</feature>
<feature type="transmembrane region" description="Helical" evidence="1">
    <location>
        <begin position="48"/>
        <end position="68"/>
    </location>
</feature>
<comment type="caution">
    <text evidence="2">The sequence shown here is derived from an EMBL/GenBank/DDBJ whole genome shotgun (WGS) entry which is preliminary data.</text>
</comment>
<proteinExistence type="predicted"/>
<accession>A0A6N8DKX0</accession>